<evidence type="ECO:0000256" key="4">
    <source>
        <dbReference type="ARBA" id="ARBA00023277"/>
    </source>
</evidence>
<dbReference type="STRING" id="1514904.SU32_08245"/>
<keyword evidence="3 5" id="KW-0378">Hydrolase</keyword>
<dbReference type="InterPro" id="IPR003764">
    <property type="entry name" value="GlcNAc_6-P_deAcase"/>
</dbReference>
<evidence type="ECO:0000256" key="7">
    <source>
        <dbReference type="PIRSR" id="PIRSR038994-2"/>
    </source>
</evidence>
<evidence type="ECO:0000313" key="10">
    <source>
        <dbReference type="EMBL" id="KPB01546.1"/>
    </source>
</evidence>
<dbReference type="PANTHER" id="PTHR11113:SF14">
    <property type="entry name" value="N-ACETYLGLUCOSAMINE-6-PHOSPHATE DEACETYLASE"/>
    <property type="match status" value="1"/>
</dbReference>
<dbReference type="RefSeq" id="WP_053998861.1">
    <property type="nucleotide sequence ID" value="NZ_JXMU01000010.1"/>
</dbReference>
<gene>
    <name evidence="10" type="ORF">SU32_08245</name>
</gene>
<dbReference type="EMBL" id="JXMU01000010">
    <property type="protein sequence ID" value="KPB01546.1"/>
    <property type="molecule type" value="Genomic_DNA"/>
</dbReference>
<feature type="binding site" evidence="8">
    <location>
        <position position="218"/>
    </location>
    <ligand>
        <name>Zn(2+)</name>
        <dbReference type="ChEBI" id="CHEBI:29105"/>
    </ligand>
</feature>
<dbReference type="OrthoDB" id="9776488at2"/>
<evidence type="ECO:0000256" key="6">
    <source>
        <dbReference type="PIRSR" id="PIRSR038994-1"/>
    </source>
</evidence>
<feature type="binding site" evidence="8">
    <location>
        <position position="197"/>
    </location>
    <ligand>
        <name>Zn(2+)</name>
        <dbReference type="ChEBI" id="CHEBI:29105"/>
    </ligand>
</feature>
<dbReference type="InterPro" id="IPR011059">
    <property type="entry name" value="Metal-dep_hydrolase_composite"/>
</dbReference>
<accession>A0A0M9GND9</accession>
<feature type="active site" description="Proton donor/acceptor" evidence="6">
    <location>
        <position position="277"/>
    </location>
</feature>
<name>A0A0M9GND9_9HYPH</name>
<evidence type="ECO:0000256" key="5">
    <source>
        <dbReference type="PIRNR" id="PIRNR038994"/>
    </source>
</evidence>
<evidence type="ECO:0000259" key="9">
    <source>
        <dbReference type="Pfam" id="PF01979"/>
    </source>
</evidence>
<feature type="binding site" evidence="7">
    <location>
        <begin position="221"/>
        <end position="222"/>
    </location>
    <ligand>
        <name>substrate</name>
    </ligand>
</feature>
<keyword evidence="4 5" id="KW-0119">Carbohydrate metabolism</keyword>
<reference evidence="10 11" key="1">
    <citation type="submission" date="2015-01" db="EMBL/GenBank/DDBJ databases">
        <title>Ahrensia donghaiensis sp. nov., a novel dimethylsulphoniopropionate-cleavage bacterium isolated from seawater and emended descriptions of the genus Ahrensia and Ahrensia kielensis.</title>
        <authorList>
            <person name="Liu J."/>
        </authorList>
    </citation>
    <scope>NUCLEOTIDE SEQUENCE [LARGE SCALE GENOMIC DNA]</scope>
    <source>
        <strain evidence="10 11">LZD062</strain>
    </source>
</reference>
<feature type="domain" description="Amidohydrolase-related" evidence="9">
    <location>
        <begin position="54"/>
        <end position="365"/>
    </location>
</feature>
<dbReference type="GO" id="GO:0046872">
    <property type="term" value="F:metal ion binding"/>
    <property type="evidence" value="ECO:0007669"/>
    <property type="project" value="UniProtKB-KW"/>
</dbReference>
<dbReference type="InterPro" id="IPR006680">
    <property type="entry name" value="Amidohydro-rel"/>
</dbReference>
<dbReference type="NCBIfam" id="TIGR00221">
    <property type="entry name" value="nagA"/>
    <property type="match status" value="1"/>
</dbReference>
<dbReference type="SUPFAM" id="SSF51556">
    <property type="entry name" value="Metallo-dependent hydrolases"/>
    <property type="match status" value="1"/>
</dbReference>
<organism evidence="10 11">
    <name type="scientific">Ahrensia marina</name>
    <dbReference type="NCBI Taxonomy" id="1514904"/>
    <lineage>
        <taxon>Bacteria</taxon>
        <taxon>Pseudomonadati</taxon>
        <taxon>Pseudomonadota</taxon>
        <taxon>Alphaproteobacteria</taxon>
        <taxon>Hyphomicrobiales</taxon>
        <taxon>Ahrensiaceae</taxon>
        <taxon>Ahrensia</taxon>
    </lineage>
</organism>
<feature type="binding site" evidence="8">
    <location>
        <position position="131"/>
    </location>
    <ligand>
        <name>Zn(2+)</name>
        <dbReference type="ChEBI" id="CHEBI:29105"/>
    </ligand>
</feature>
<evidence type="ECO:0000313" key="11">
    <source>
        <dbReference type="Proteomes" id="UP000038011"/>
    </source>
</evidence>
<dbReference type="InterPro" id="IPR032466">
    <property type="entry name" value="Metal_Hydrolase"/>
</dbReference>
<comment type="caution">
    <text evidence="10">The sequence shown here is derived from an EMBL/GenBank/DDBJ whole genome shotgun (WGS) entry which is preliminary data.</text>
</comment>
<feature type="binding site" evidence="7">
    <location>
        <position position="142"/>
    </location>
    <ligand>
        <name>substrate</name>
    </ligand>
</feature>
<feature type="binding site" evidence="7">
    <location>
        <position position="229"/>
    </location>
    <ligand>
        <name>substrate</name>
    </ligand>
</feature>
<dbReference type="GO" id="GO:0006046">
    <property type="term" value="P:N-acetylglucosamine catabolic process"/>
    <property type="evidence" value="ECO:0007669"/>
    <property type="project" value="TreeGrafter"/>
</dbReference>
<dbReference type="GO" id="GO:0008448">
    <property type="term" value="F:N-acetylglucosamine-6-phosphate deacetylase activity"/>
    <property type="evidence" value="ECO:0007669"/>
    <property type="project" value="InterPro"/>
</dbReference>
<keyword evidence="2 8" id="KW-0479">Metal-binding</keyword>
<proteinExistence type="inferred from homology"/>
<evidence type="ECO:0000256" key="8">
    <source>
        <dbReference type="PIRSR" id="PIRSR038994-3"/>
    </source>
</evidence>
<sequence length="384" mass="40273">MSTSWVLSCADLFDGESHRKNQSLIIENGIIADICDAADASSIEDQVSLESGVIAPGYVDLQVNGGGGVLFNDAPTVETIRTMCDAHALFGTTSLLPTLITDTPEVTSKAIEAAILAQEQNLPGFLGLHLEGPHLDPAKHGAHDPAFIRAMSDDDMQELLSAKQKLAHMMVTVAPASVSGEQITKLSDAGIIVSLGHSSTTYDKAQEAAGAGATCVTHLFNAMSALTHREPGLVGAALQNENLYAGLIADGIHVDPAVITIALNAKRGGKKIFLVTDAMSTIGTDQKSFFLKGRKITRANGRLELSDGTLAGADLDMNAAVNYISDIIDLGADEALRMAALYPARCIGAQSGIGEIKVGGSANFVHRSHEGEMLGCWRSGQKIV</sequence>
<feature type="binding site" evidence="7">
    <location>
        <position position="253"/>
    </location>
    <ligand>
        <name>substrate</name>
    </ligand>
</feature>
<evidence type="ECO:0000256" key="2">
    <source>
        <dbReference type="ARBA" id="ARBA00022723"/>
    </source>
</evidence>
<dbReference type="SUPFAM" id="SSF51338">
    <property type="entry name" value="Composite domain of metallo-dependent hydrolases"/>
    <property type="match status" value="1"/>
</dbReference>
<feature type="binding site" evidence="7">
    <location>
        <begin position="310"/>
        <end position="312"/>
    </location>
    <ligand>
        <name>substrate</name>
    </ligand>
</feature>
<evidence type="ECO:0000256" key="3">
    <source>
        <dbReference type="ARBA" id="ARBA00022801"/>
    </source>
</evidence>
<dbReference type="PANTHER" id="PTHR11113">
    <property type="entry name" value="N-ACETYLGLUCOSAMINE-6-PHOSPHATE DEACETYLASE"/>
    <property type="match status" value="1"/>
</dbReference>
<dbReference type="CDD" id="cd00854">
    <property type="entry name" value="NagA"/>
    <property type="match status" value="1"/>
</dbReference>
<keyword evidence="11" id="KW-1185">Reference proteome</keyword>
<evidence type="ECO:0000256" key="1">
    <source>
        <dbReference type="ARBA" id="ARBA00010716"/>
    </source>
</evidence>
<dbReference type="Gene3D" id="3.20.20.140">
    <property type="entry name" value="Metal-dependent hydrolases"/>
    <property type="match status" value="1"/>
</dbReference>
<comment type="similarity">
    <text evidence="1 5">Belongs to the metallo-dependent hydrolases superfamily. NagA family.</text>
</comment>
<dbReference type="Proteomes" id="UP000038011">
    <property type="component" value="Unassembled WGS sequence"/>
</dbReference>
<dbReference type="PIRSF" id="PIRSF038994">
    <property type="entry name" value="NagA"/>
    <property type="match status" value="1"/>
</dbReference>
<dbReference type="AlphaFoldDB" id="A0A0M9GND9"/>
<protein>
    <submittedName>
        <fullName evidence="10">N-acetylglucosamine-6-phosphate deacetylase</fullName>
    </submittedName>
</protein>
<dbReference type="PATRIC" id="fig|1514904.3.peg.466"/>
<dbReference type="Gene3D" id="2.30.40.10">
    <property type="entry name" value="Urease, subunit C, domain 1"/>
    <property type="match status" value="1"/>
</dbReference>
<comment type="cofactor">
    <cofactor evidence="8">
        <name>a divalent metal cation</name>
        <dbReference type="ChEBI" id="CHEBI:60240"/>
    </cofactor>
    <text evidence="8">Binds 1 divalent metal cation per subunit.</text>
</comment>
<dbReference type="Pfam" id="PF01979">
    <property type="entry name" value="Amidohydro_1"/>
    <property type="match status" value="1"/>
</dbReference>